<evidence type="ECO:0000313" key="1">
    <source>
        <dbReference type="EMBL" id="AFM54663.1"/>
    </source>
</evidence>
<accession>I6RT38</accession>
<reference evidence="1 2" key="1">
    <citation type="journal article" date="2012" name="J. Virol.">
        <title>Complete Genome Sequences of Two Persicivirga Bacteriophages, P12024S and P12024L.</title>
        <authorList>
            <person name="Kang I."/>
            <person name="Jang H."/>
            <person name="Cho J.C."/>
        </authorList>
    </citation>
    <scope>NUCLEOTIDE SEQUENCE [LARGE SCALE GENOMIC DNA]</scope>
</reference>
<evidence type="ECO:0000313" key="2">
    <source>
        <dbReference type="Proteomes" id="UP000002820"/>
    </source>
</evidence>
<proteinExistence type="predicted"/>
<dbReference type="RefSeq" id="YP_006560342.1">
    <property type="nucleotide sequence ID" value="NC_018271.1"/>
</dbReference>
<sequence length="305" mass="33370">MATTVDITTNYVGEVAGGYFLEMVKEANTISDNLIRVIPNVPENNLFLRRMNTTDDFVDYSCGFTPSGEVDINEKQLTLKKIKSDKEVCKEDFRQLWTAAEMGFSAFNDNGLPSTEQGFMLTDMGNRLARKIDKDIWQGDGTTGNLQGILPLLEADATVIDVVGASGGITAANVEAELGKFIDAHTDEILQAPNHVFGVSTNVIRAIKRAYGTQARSNGTFLNPNEFDFEGYTLTEIKGLPASRMVGYNRDNIVIGMSAQSDFNEIRIKDMGDVDLSGQIRTKMVLSAGVEYAYGAEIVLYTPAA</sequence>
<keyword evidence="2" id="KW-1185">Reference proteome</keyword>
<dbReference type="SUPFAM" id="SSF56563">
    <property type="entry name" value="Major capsid protein gp5"/>
    <property type="match status" value="1"/>
</dbReference>
<dbReference type="Proteomes" id="UP000002820">
    <property type="component" value="Segment"/>
</dbReference>
<dbReference type="KEGG" id="vg:13405281"/>
<protein>
    <recommendedName>
        <fullName evidence="3">Phage capsid protein</fullName>
    </recommendedName>
</protein>
<evidence type="ECO:0008006" key="3">
    <source>
        <dbReference type="Google" id="ProtNLM"/>
    </source>
</evidence>
<dbReference type="OrthoDB" id="29678at10239"/>
<name>I6RT38_9CAUD</name>
<dbReference type="EMBL" id="JQ823122">
    <property type="protein sequence ID" value="AFM54663.1"/>
    <property type="molecule type" value="Genomic_DNA"/>
</dbReference>
<organism evidence="1 2">
    <name type="scientific">Nonlabens phage P12024S</name>
    <dbReference type="NCBI Taxonomy" id="1168478"/>
    <lineage>
        <taxon>Viruses</taxon>
        <taxon>Duplodnaviria</taxon>
        <taxon>Heunggongvirae</taxon>
        <taxon>Uroviricota</taxon>
        <taxon>Caudoviricetes</taxon>
        <taxon>Inhavirus</taxon>
        <taxon>Inhavirus P12024S</taxon>
    </lineage>
</organism>
<gene>
    <name evidence="1" type="ORF">P12024S_02</name>
</gene>
<dbReference type="GeneID" id="13405281"/>